<feature type="region of interest" description="Disordered" evidence="1">
    <location>
        <begin position="136"/>
        <end position="164"/>
    </location>
</feature>
<proteinExistence type="predicted"/>
<dbReference type="SUPFAM" id="SSF52540">
    <property type="entry name" value="P-loop containing nucleoside triphosphate hydrolases"/>
    <property type="match status" value="1"/>
</dbReference>
<dbReference type="EMBL" id="NMUH01001935">
    <property type="protein sequence ID" value="MQL96605.1"/>
    <property type="molecule type" value="Genomic_DNA"/>
</dbReference>
<dbReference type="AlphaFoldDB" id="A0A843VKW9"/>
<gene>
    <name evidence="3" type="ORF">Taro_029282</name>
</gene>
<name>A0A843VKW9_COLES</name>
<accession>A0A843VKW9</accession>
<evidence type="ECO:0000256" key="1">
    <source>
        <dbReference type="SAM" id="MobiDB-lite"/>
    </source>
</evidence>
<protein>
    <recommendedName>
        <fullName evidence="2">CTP synthase N-terminal domain-containing protein</fullName>
    </recommendedName>
</protein>
<reference evidence="3" key="1">
    <citation type="submission" date="2017-07" db="EMBL/GenBank/DDBJ databases">
        <title>Taro Niue Genome Assembly and Annotation.</title>
        <authorList>
            <person name="Atibalentja N."/>
            <person name="Keating K."/>
            <person name="Fields C.J."/>
        </authorList>
    </citation>
    <scope>NUCLEOTIDE SEQUENCE</scope>
    <source>
        <strain evidence="3">Niue_2</strain>
        <tissue evidence="3">Leaf</tissue>
    </source>
</reference>
<evidence type="ECO:0000313" key="4">
    <source>
        <dbReference type="Proteomes" id="UP000652761"/>
    </source>
</evidence>
<dbReference type="Proteomes" id="UP000652761">
    <property type="component" value="Unassembled WGS sequence"/>
</dbReference>
<evidence type="ECO:0000313" key="3">
    <source>
        <dbReference type="EMBL" id="MQL96605.1"/>
    </source>
</evidence>
<sequence>MFLLFEVCPIGPIFLCLPWFWTHRHKPVKLEALFVEHLMPKPQGRRLQAARSNGIKLSSCWDPTRIGTGCSSELREIHIRVLNNYRRYTKFCGTHGDAAAKLVHDAIIDPYNTDAGTMSPFEHGEVFVLDDGGEVPPIRDPTIEAHQVERAEGDDDEDPRIQND</sequence>
<organism evidence="3 4">
    <name type="scientific">Colocasia esculenta</name>
    <name type="common">Wild taro</name>
    <name type="synonym">Arum esculentum</name>
    <dbReference type="NCBI Taxonomy" id="4460"/>
    <lineage>
        <taxon>Eukaryota</taxon>
        <taxon>Viridiplantae</taxon>
        <taxon>Streptophyta</taxon>
        <taxon>Embryophyta</taxon>
        <taxon>Tracheophyta</taxon>
        <taxon>Spermatophyta</taxon>
        <taxon>Magnoliopsida</taxon>
        <taxon>Liliopsida</taxon>
        <taxon>Araceae</taxon>
        <taxon>Aroideae</taxon>
        <taxon>Colocasieae</taxon>
        <taxon>Colocasia</taxon>
    </lineage>
</organism>
<feature type="domain" description="CTP synthase N-terminal" evidence="2">
    <location>
        <begin position="106"/>
        <end position="135"/>
    </location>
</feature>
<keyword evidence="4" id="KW-1185">Reference proteome</keyword>
<dbReference type="Gene3D" id="3.40.50.300">
    <property type="entry name" value="P-loop containing nucleotide triphosphate hydrolases"/>
    <property type="match status" value="1"/>
</dbReference>
<evidence type="ECO:0000259" key="2">
    <source>
        <dbReference type="Pfam" id="PF06418"/>
    </source>
</evidence>
<dbReference type="InterPro" id="IPR017456">
    <property type="entry name" value="CTP_synthase_N"/>
</dbReference>
<dbReference type="GO" id="GO:0003883">
    <property type="term" value="F:CTP synthase activity"/>
    <property type="evidence" value="ECO:0007669"/>
    <property type="project" value="InterPro"/>
</dbReference>
<dbReference type="GO" id="GO:0006221">
    <property type="term" value="P:pyrimidine nucleotide biosynthetic process"/>
    <property type="evidence" value="ECO:0007669"/>
    <property type="project" value="InterPro"/>
</dbReference>
<dbReference type="InterPro" id="IPR027417">
    <property type="entry name" value="P-loop_NTPase"/>
</dbReference>
<comment type="caution">
    <text evidence="3">The sequence shown here is derived from an EMBL/GenBank/DDBJ whole genome shotgun (WGS) entry which is preliminary data.</text>
</comment>
<feature type="compositionally biased region" description="Basic and acidic residues" evidence="1">
    <location>
        <begin position="141"/>
        <end position="151"/>
    </location>
</feature>
<dbReference type="OrthoDB" id="782790at2759"/>
<dbReference type="Pfam" id="PF06418">
    <property type="entry name" value="CTP_synth_N"/>
    <property type="match status" value="1"/>
</dbReference>